<gene>
    <name evidence="2" type="ordered locus">DKAM_0986</name>
</gene>
<dbReference type="Pfam" id="PF01261">
    <property type="entry name" value="AP_endonuc_2"/>
    <property type="match status" value="1"/>
</dbReference>
<name>B8D5D1_DESA1</name>
<organism evidence="2 3">
    <name type="scientific">Desulfurococcus amylolyticus (strain DSM 18924 / JCM 16383 / VKM B-2413 / 1221n)</name>
    <name type="common">Desulfurococcus kamchatkensis</name>
    <dbReference type="NCBI Taxonomy" id="490899"/>
    <lineage>
        <taxon>Archaea</taxon>
        <taxon>Thermoproteota</taxon>
        <taxon>Thermoprotei</taxon>
        <taxon>Desulfurococcales</taxon>
        <taxon>Desulfurococcaceae</taxon>
        <taxon>Desulfurococcus</taxon>
    </lineage>
</organism>
<dbReference type="KEGG" id="dka:DKAM_0986"/>
<feature type="domain" description="Xylose isomerase-like TIM barrel" evidence="1">
    <location>
        <begin position="25"/>
        <end position="264"/>
    </location>
</feature>
<dbReference type="HOGENOM" id="CLU_068832_0_0_2"/>
<accession>B8D5D1</accession>
<evidence type="ECO:0000259" key="1">
    <source>
        <dbReference type="Pfam" id="PF01261"/>
    </source>
</evidence>
<dbReference type="GO" id="GO:0008270">
    <property type="term" value="F:zinc ion binding"/>
    <property type="evidence" value="ECO:0007669"/>
    <property type="project" value="InterPro"/>
</dbReference>
<keyword evidence="2" id="KW-0255">Endonuclease</keyword>
<dbReference type="InterPro" id="IPR036237">
    <property type="entry name" value="Xyl_isomerase-like_sf"/>
</dbReference>
<dbReference type="GO" id="GO:0008081">
    <property type="term" value="F:phosphoric diester hydrolase activity"/>
    <property type="evidence" value="ECO:0007669"/>
    <property type="project" value="TreeGrafter"/>
</dbReference>
<reference evidence="2 3" key="1">
    <citation type="journal article" date="2009" name="J. Bacteriol.">
        <title>Complete genome sequence of the anaerobic, protein-degrading hyperthermophilic crenarchaeon Desulfurococcus kamchatkensis.</title>
        <authorList>
            <person name="Ravin N.V."/>
            <person name="Mardanov A.V."/>
            <person name="Beletsky A.V."/>
            <person name="Kublanov I.V."/>
            <person name="Kolganova T.V."/>
            <person name="Lebedinsky A.V."/>
            <person name="Chernyh N.A."/>
            <person name="Bonch-Osmolovskaya E.A."/>
            <person name="Skryabin K.G."/>
        </authorList>
    </citation>
    <scope>NUCLEOTIDE SEQUENCE [LARGE SCALE GENOMIC DNA]</scope>
    <source>
        <strain evidence="3">DSM 18924 / JCM 16383 / VKM B-2413 / 1221n</strain>
    </source>
</reference>
<dbReference type="SMART" id="SM00518">
    <property type="entry name" value="AP2Ec"/>
    <property type="match status" value="1"/>
</dbReference>
<dbReference type="EMBL" id="CP001140">
    <property type="protein sequence ID" value="ACL11312.1"/>
    <property type="molecule type" value="Genomic_DNA"/>
</dbReference>
<evidence type="ECO:0000313" key="3">
    <source>
        <dbReference type="Proteomes" id="UP000006903"/>
    </source>
</evidence>
<dbReference type="eggNOG" id="arCOG01894">
    <property type="taxonomic scope" value="Archaea"/>
</dbReference>
<keyword evidence="2" id="KW-0378">Hydrolase</keyword>
<dbReference type="SUPFAM" id="SSF51658">
    <property type="entry name" value="Xylose isomerase-like"/>
    <property type="match status" value="1"/>
</dbReference>
<proteinExistence type="predicted"/>
<dbReference type="GeneID" id="7171107"/>
<dbReference type="InterPro" id="IPR001719">
    <property type="entry name" value="AP_endonuc_2"/>
</dbReference>
<dbReference type="GO" id="GO:0006284">
    <property type="term" value="P:base-excision repair"/>
    <property type="evidence" value="ECO:0007669"/>
    <property type="project" value="TreeGrafter"/>
</dbReference>
<dbReference type="InterPro" id="IPR013022">
    <property type="entry name" value="Xyl_isomerase-like_TIM-brl"/>
</dbReference>
<dbReference type="GO" id="GO:0003677">
    <property type="term" value="F:DNA binding"/>
    <property type="evidence" value="ECO:0007669"/>
    <property type="project" value="InterPro"/>
</dbReference>
<dbReference type="Proteomes" id="UP000006903">
    <property type="component" value="Chromosome"/>
</dbReference>
<dbReference type="PANTHER" id="PTHR21445">
    <property type="entry name" value="ENDONUCLEASE IV ENDODEOXYRIBONUCLEASE IV"/>
    <property type="match status" value="1"/>
</dbReference>
<evidence type="ECO:0000313" key="2">
    <source>
        <dbReference type="EMBL" id="ACL11312.1"/>
    </source>
</evidence>
<dbReference type="GO" id="GO:0003906">
    <property type="term" value="F:DNA-(apurinic or apyrimidinic site) endonuclease activity"/>
    <property type="evidence" value="ECO:0007669"/>
    <property type="project" value="TreeGrafter"/>
</dbReference>
<dbReference type="Gene3D" id="3.20.20.150">
    <property type="entry name" value="Divalent-metal-dependent TIM barrel enzymes"/>
    <property type="match status" value="1"/>
</dbReference>
<protein>
    <submittedName>
        <fullName evidence="2">Endonuclease IV</fullName>
    </submittedName>
</protein>
<dbReference type="STRING" id="490899.DKAM_0986"/>
<dbReference type="PANTHER" id="PTHR21445:SF0">
    <property type="entry name" value="APURINIC-APYRIMIDINIC ENDONUCLEASE"/>
    <property type="match status" value="1"/>
</dbReference>
<sequence length="288" mass="32273">MPKFWFGPAGKPIGLKSMDITEAPAFIRRIGLNAMEYEAVRGINISDEKARILGEASRGQGVKLSLHAPYYINLAGREQVVNSSIERLTASVRISSVMGAYIVVFHPGYYRDAPSKRGAVEKIIRNLSRVVEYRDQQGFKDVWLGPETSGKISQVGDLEEVIEISSAFKGVRPVIDFAHLYARYMGRLVRSKEDIVKIVDVIEKKLGREYLNPLHTHFSKIEFNRGGEKEHHALGEEKYGPDFRIVCEALCEVGVDTVVISESPLLEEDSLIMKNTCIEVCGERCVVE</sequence>
<dbReference type="RefSeq" id="WP_012608653.1">
    <property type="nucleotide sequence ID" value="NC_011766.1"/>
</dbReference>
<dbReference type="AlphaFoldDB" id="B8D5D1"/>
<keyword evidence="2" id="KW-0540">Nuclease</keyword>